<dbReference type="GO" id="GO:0005524">
    <property type="term" value="F:ATP binding"/>
    <property type="evidence" value="ECO:0007669"/>
    <property type="project" value="InterPro"/>
</dbReference>
<feature type="domain" description="ATP adenylyltransferase C-terminal" evidence="1">
    <location>
        <begin position="172"/>
        <end position="268"/>
    </location>
</feature>
<dbReference type="EMBL" id="KZ805524">
    <property type="protein sequence ID" value="PVH94701.1"/>
    <property type="molecule type" value="Genomic_DNA"/>
</dbReference>
<dbReference type="InterPro" id="IPR045759">
    <property type="entry name" value="Ap4A_phos1/2_N"/>
</dbReference>
<dbReference type="InterPro" id="IPR036265">
    <property type="entry name" value="HIT-like_sf"/>
</dbReference>
<evidence type="ECO:0000259" key="1">
    <source>
        <dbReference type="Pfam" id="PF09830"/>
    </source>
</evidence>
<name>A0A2V1D9I0_9PLEO</name>
<dbReference type="GO" id="GO:0003877">
    <property type="term" value="F:ATP:ADP adenylyltransferase activity"/>
    <property type="evidence" value="ECO:0007669"/>
    <property type="project" value="InterPro"/>
</dbReference>
<dbReference type="Gene3D" id="3.30.428.70">
    <property type="match status" value="1"/>
</dbReference>
<dbReference type="AlphaFoldDB" id="A0A2V1D9I0"/>
<proteinExistence type="predicted"/>
<dbReference type="Pfam" id="PF19327">
    <property type="entry name" value="Ap4A_phos_N"/>
    <property type="match status" value="1"/>
</dbReference>
<reference evidence="3 4" key="1">
    <citation type="journal article" date="2018" name="Sci. Rep.">
        <title>Comparative genomics provides insights into the lifestyle and reveals functional heterogeneity of dark septate endophytic fungi.</title>
        <authorList>
            <person name="Knapp D.G."/>
            <person name="Nemeth J.B."/>
            <person name="Barry K."/>
            <person name="Hainaut M."/>
            <person name="Henrissat B."/>
            <person name="Johnson J."/>
            <person name="Kuo A."/>
            <person name="Lim J.H.P."/>
            <person name="Lipzen A."/>
            <person name="Nolan M."/>
            <person name="Ohm R.A."/>
            <person name="Tamas L."/>
            <person name="Grigoriev I.V."/>
            <person name="Spatafora J.W."/>
            <person name="Nagy L.G."/>
            <person name="Kovacs G.M."/>
        </authorList>
    </citation>
    <scope>NUCLEOTIDE SEQUENCE [LARGE SCALE GENOMIC DNA]</scope>
    <source>
        <strain evidence="3 4">DSE2036</strain>
    </source>
</reference>
<evidence type="ECO:0000259" key="2">
    <source>
        <dbReference type="Pfam" id="PF19327"/>
    </source>
</evidence>
<protein>
    <submittedName>
        <fullName evidence="3">Uncharacterized protein</fullName>
    </submittedName>
</protein>
<dbReference type="GO" id="GO:0009117">
    <property type="term" value="P:nucleotide metabolic process"/>
    <property type="evidence" value="ECO:0007669"/>
    <property type="project" value="InterPro"/>
</dbReference>
<sequence length="278" mass="30917">MALETRSLAQFDRLVETGELLWKEVPARHIASQPFNFEFRVAAALAKKPMTATQKKVVNAFADSNPDFSLGLVGSKHKLILNKFCVVRPQFVLHTIDFVPQKQALDAADLGALWHVLTNLKSEHIAIFNCGAEAGASVGHKHMQVLPRSPHAEFQLFPDIDSVEEGIYSVQEIPFKHAIHRLPETVNESTLVNTYHNLLSHLSLGQEAPHNFILTKTWILVIPRIRGRVGNLAANAAAMVGMVWVTSEEEYQGWTAQDPMTLLPSFGVQIEEVSTNQV</sequence>
<dbReference type="Pfam" id="PF09830">
    <property type="entry name" value="ATP_transf"/>
    <property type="match status" value="1"/>
</dbReference>
<dbReference type="InterPro" id="IPR009163">
    <property type="entry name" value="Ap4A_phos1/2"/>
</dbReference>
<dbReference type="PANTHER" id="PTHR38420">
    <property type="entry name" value="AP-4-A PHOSPHORYLASE II"/>
    <property type="match status" value="1"/>
</dbReference>
<dbReference type="SUPFAM" id="SSF54197">
    <property type="entry name" value="HIT-like"/>
    <property type="match status" value="1"/>
</dbReference>
<dbReference type="Proteomes" id="UP000244855">
    <property type="component" value="Unassembled WGS sequence"/>
</dbReference>
<dbReference type="InterPro" id="IPR019200">
    <property type="entry name" value="ATP_adenylylTrfase_C"/>
</dbReference>
<feature type="domain" description="Ap4A phosphorylase 1/2 N-terminal" evidence="2">
    <location>
        <begin position="15"/>
        <end position="149"/>
    </location>
</feature>
<organism evidence="3 4">
    <name type="scientific">Periconia macrospinosa</name>
    <dbReference type="NCBI Taxonomy" id="97972"/>
    <lineage>
        <taxon>Eukaryota</taxon>
        <taxon>Fungi</taxon>
        <taxon>Dikarya</taxon>
        <taxon>Ascomycota</taxon>
        <taxon>Pezizomycotina</taxon>
        <taxon>Dothideomycetes</taxon>
        <taxon>Pleosporomycetidae</taxon>
        <taxon>Pleosporales</taxon>
        <taxon>Massarineae</taxon>
        <taxon>Periconiaceae</taxon>
        <taxon>Periconia</taxon>
    </lineage>
</organism>
<gene>
    <name evidence="3" type="ORF">DM02DRAFT_572482</name>
</gene>
<keyword evidence="4" id="KW-1185">Reference proteome</keyword>
<evidence type="ECO:0000313" key="4">
    <source>
        <dbReference type="Proteomes" id="UP000244855"/>
    </source>
</evidence>
<dbReference type="InterPro" id="IPR043171">
    <property type="entry name" value="Ap4A_phos1/2-like"/>
</dbReference>
<dbReference type="OrthoDB" id="10267950at2759"/>
<accession>A0A2V1D9I0</accession>
<evidence type="ECO:0000313" key="3">
    <source>
        <dbReference type="EMBL" id="PVH94701.1"/>
    </source>
</evidence>
<dbReference type="STRING" id="97972.A0A2V1D9I0"/>
<dbReference type="PANTHER" id="PTHR38420:SF1">
    <property type="entry name" value="PUTATIVE (AFU_ORTHOLOGUE AFUA_5G14690)-RELATED"/>
    <property type="match status" value="1"/>
</dbReference>